<gene>
    <name evidence="1" type="ORF">GCM10025876_39100</name>
</gene>
<protein>
    <recommendedName>
        <fullName evidence="3">Type IV pilus assembly protein PilM</fullName>
    </recommendedName>
</protein>
<evidence type="ECO:0000313" key="2">
    <source>
        <dbReference type="Proteomes" id="UP001157125"/>
    </source>
</evidence>
<dbReference type="Proteomes" id="UP001157125">
    <property type="component" value="Unassembled WGS sequence"/>
</dbReference>
<name>A0ABQ6IJ16_9MICO</name>
<dbReference type="EMBL" id="BSUN01000001">
    <property type="protein sequence ID" value="GMA37706.1"/>
    <property type="molecule type" value="Genomic_DNA"/>
</dbReference>
<keyword evidence="2" id="KW-1185">Reference proteome</keyword>
<dbReference type="SUPFAM" id="SSF53067">
    <property type="entry name" value="Actin-like ATPase domain"/>
    <property type="match status" value="1"/>
</dbReference>
<accession>A0ABQ6IJ16</accession>
<sequence length="108" mass="10920">MNPSAPAEQRQTVDAVSHAMGPLIESIRNTLVYFASSNPGGAVERLVLTGGSAYLQGFGQALSSATRLPVMIGDPLAGVGISKKVDLTPARGREAALATVVGLAMGAA</sequence>
<dbReference type="Pfam" id="PF11104">
    <property type="entry name" value="PilM_2"/>
    <property type="match status" value="1"/>
</dbReference>
<reference evidence="2" key="1">
    <citation type="journal article" date="2019" name="Int. J. Syst. Evol. Microbiol.">
        <title>The Global Catalogue of Microorganisms (GCM) 10K type strain sequencing project: providing services to taxonomists for standard genome sequencing and annotation.</title>
        <authorList>
            <consortium name="The Broad Institute Genomics Platform"/>
            <consortium name="The Broad Institute Genome Sequencing Center for Infectious Disease"/>
            <person name="Wu L."/>
            <person name="Ma J."/>
        </authorList>
    </citation>
    <scope>NUCLEOTIDE SEQUENCE [LARGE SCALE GENOMIC DNA]</scope>
    <source>
        <strain evidence="2">NBRC 112299</strain>
    </source>
</reference>
<comment type="caution">
    <text evidence="1">The sequence shown here is derived from an EMBL/GenBank/DDBJ whole genome shotgun (WGS) entry which is preliminary data.</text>
</comment>
<dbReference type="InterPro" id="IPR043129">
    <property type="entry name" value="ATPase_NBD"/>
</dbReference>
<dbReference type="Gene3D" id="3.30.420.40">
    <property type="match status" value="1"/>
</dbReference>
<evidence type="ECO:0008006" key="3">
    <source>
        <dbReference type="Google" id="ProtNLM"/>
    </source>
</evidence>
<proteinExistence type="predicted"/>
<dbReference type="InterPro" id="IPR005883">
    <property type="entry name" value="PilM"/>
</dbReference>
<evidence type="ECO:0000313" key="1">
    <source>
        <dbReference type="EMBL" id="GMA37706.1"/>
    </source>
</evidence>
<organism evidence="1 2">
    <name type="scientific">Demequina litorisediminis</name>
    <dbReference type="NCBI Taxonomy" id="1849022"/>
    <lineage>
        <taxon>Bacteria</taxon>
        <taxon>Bacillati</taxon>
        <taxon>Actinomycetota</taxon>
        <taxon>Actinomycetes</taxon>
        <taxon>Micrococcales</taxon>
        <taxon>Demequinaceae</taxon>
        <taxon>Demequina</taxon>
    </lineage>
</organism>